<sequence>MRVEEKEFIVNELQYCIRSVAAADAMGLSEVRLQVDGETENLDREPGEAYIDEAGFKRIIEEDAASSRNLFLVAEADGRIVGFSRCEGNSLKRTAHQAEFGVGVLKAFWGYGIGKNLLKESIDWAEANHVRKMTLKVLETNKKAILLYEKCGFEVEGILKEDKFLRDGKYYNTVLMGRIG</sequence>
<organism evidence="2 3">
    <name type="scientific">Planococcus halotolerans</name>
    <dbReference type="NCBI Taxonomy" id="2233542"/>
    <lineage>
        <taxon>Bacteria</taxon>
        <taxon>Bacillati</taxon>
        <taxon>Bacillota</taxon>
        <taxon>Bacilli</taxon>
        <taxon>Bacillales</taxon>
        <taxon>Caryophanaceae</taxon>
        <taxon>Planococcus</taxon>
    </lineage>
</organism>
<dbReference type="EMBL" id="QLZR01000001">
    <property type="protein sequence ID" value="RAZ81351.1"/>
    <property type="molecule type" value="Genomic_DNA"/>
</dbReference>
<comment type="caution">
    <text evidence="2">The sequence shown here is derived from an EMBL/GenBank/DDBJ whole genome shotgun (WGS) entry which is preliminary data.</text>
</comment>
<dbReference type="AlphaFoldDB" id="A0A365L8B0"/>
<dbReference type="GO" id="GO:0016747">
    <property type="term" value="F:acyltransferase activity, transferring groups other than amino-acyl groups"/>
    <property type="evidence" value="ECO:0007669"/>
    <property type="project" value="InterPro"/>
</dbReference>
<keyword evidence="3" id="KW-1185">Reference proteome</keyword>
<dbReference type="Gene3D" id="3.40.630.30">
    <property type="match status" value="1"/>
</dbReference>
<dbReference type="Proteomes" id="UP000251002">
    <property type="component" value="Unassembled WGS sequence"/>
</dbReference>
<keyword evidence="2" id="KW-0808">Transferase</keyword>
<reference evidence="2 3" key="1">
    <citation type="submission" date="2018-06" db="EMBL/GenBank/DDBJ databases">
        <title>The draft genome sequences of strains SCU63 and S1.</title>
        <authorList>
            <person name="Gan L."/>
        </authorList>
    </citation>
    <scope>NUCLEOTIDE SEQUENCE [LARGE SCALE GENOMIC DNA]</scope>
    <source>
        <strain evidence="2 3">SCU63</strain>
    </source>
</reference>
<evidence type="ECO:0000259" key="1">
    <source>
        <dbReference type="PROSITE" id="PS51186"/>
    </source>
</evidence>
<evidence type="ECO:0000313" key="3">
    <source>
        <dbReference type="Proteomes" id="UP000251002"/>
    </source>
</evidence>
<gene>
    <name evidence="2" type="ORF">DP120_03460</name>
</gene>
<accession>A0A365L8B0</accession>
<dbReference type="SUPFAM" id="SSF55729">
    <property type="entry name" value="Acyl-CoA N-acyltransferases (Nat)"/>
    <property type="match status" value="1"/>
</dbReference>
<dbReference type="PANTHER" id="PTHR43415:SF3">
    <property type="entry name" value="GNAT-FAMILY ACETYLTRANSFERASE"/>
    <property type="match status" value="1"/>
</dbReference>
<evidence type="ECO:0000313" key="2">
    <source>
        <dbReference type="EMBL" id="RAZ81351.1"/>
    </source>
</evidence>
<proteinExistence type="predicted"/>
<dbReference type="RefSeq" id="WP_112221836.1">
    <property type="nucleotide sequence ID" value="NZ_CP196859.1"/>
</dbReference>
<dbReference type="PROSITE" id="PS51186">
    <property type="entry name" value="GNAT"/>
    <property type="match status" value="1"/>
</dbReference>
<dbReference type="InterPro" id="IPR016181">
    <property type="entry name" value="Acyl_CoA_acyltransferase"/>
</dbReference>
<feature type="domain" description="N-acetyltransferase" evidence="1">
    <location>
        <begin position="15"/>
        <end position="172"/>
    </location>
</feature>
<dbReference type="Pfam" id="PF00583">
    <property type="entry name" value="Acetyltransf_1"/>
    <property type="match status" value="1"/>
</dbReference>
<dbReference type="CDD" id="cd04301">
    <property type="entry name" value="NAT_SF"/>
    <property type="match status" value="1"/>
</dbReference>
<dbReference type="PANTHER" id="PTHR43415">
    <property type="entry name" value="SPERMIDINE N(1)-ACETYLTRANSFERASE"/>
    <property type="match status" value="1"/>
</dbReference>
<name>A0A365L8B0_9BACL</name>
<dbReference type="InterPro" id="IPR000182">
    <property type="entry name" value="GNAT_dom"/>
</dbReference>
<protein>
    <submittedName>
        <fullName evidence="2">GNAT family N-acetyltransferase</fullName>
    </submittedName>
</protein>